<proteinExistence type="predicted"/>
<name>A0A316YF69_9BASI</name>
<evidence type="ECO:0000313" key="1">
    <source>
        <dbReference type="EMBL" id="PWN86703.1"/>
    </source>
</evidence>
<gene>
    <name evidence="1" type="ORF">FA10DRAFT_263206</name>
</gene>
<dbReference type="GeneID" id="37042099"/>
<dbReference type="Proteomes" id="UP000245768">
    <property type="component" value="Unassembled WGS sequence"/>
</dbReference>
<dbReference type="AlphaFoldDB" id="A0A316YF69"/>
<accession>A0A316YF69</accession>
<sequence>MNQEHIATVSTVATSTTYATVTATTVVPTTVLSTSVHTLTSTFPVTGTYTTSATVTSTVTDTASTGTPTTVSTTVSCWQLRVHAFSAADDYDQGYLKSFLQYPGSDIFCYTTTDRTAATTFMAVQDPASGLFKLQTTDGSGNVLIAEAGFSAATFASGSAAYTWTYPGAPSLCGAAGSRGAPAAGAGSYDGNTCETYVFGPQADAETLPEGATVVLHSDWYNPSATSPGQC</sequence>
<reference evidence="1 2" key="1">
    <citation type="journal article" date="2018" name="Mol. Biol. Evol.">
        <title>Broad Genomic Sampling Reveals a Smut Pathogenic Ancestry of the Fungal Clade Ustilaginomycotina.</title>
        <authorList>
            <person name="Kijpornyongpan T."/>
            <person name="Mondo S.J."/>
            <person name="Barry K."/>
            <person name="Sandor L."/>
            <person name="Lee J."/>
            <person name="Lipzen A."/>
            <person name="Pangilinan J."/>
            <person name="LaButti K."/>
            <person name="Hainaut M."/>
            <person name="Henrissat B."/>
            <person name="Grigoriev I.V."/>
            <person name="Spatafora J.W."/>
            <person name="Aime M.C."/>
        </authorList>
    </citation>
    <scope>NUCLEOTIDE SEQUENCE [LARGE SCALE GENOMIC DNA]</scope>
    <source>
        <strain evidence="1 2">MCA 4198</strain>
    </source>
</reference>
<dbReference type="InParanoid" id="A0A316YF69"/>
<evidence type="ECO:0000313" key="2">
    <source>
        <dbReference type="Proteomes" id="UP000245768"/>
    </source>
</evidence>
<keyword evidence="2" id="KW-1185">Reference proteome</keyword>
<protein>
    <submittedName>
        <fullName evidence="1">Uncharacterized protein</fullName>
    </submittedName>
</protein>
<organism evidence="1 2">
    <name type="scientific">Acaromyces ingoldii</name>
    <dbReference type="NCBI Taxonomy" id="215250"/>
    <lineage>
        <taxon>Eukaryota</taxon>
        <taxon>Fungi</taxon>
        <taxon>Dikarya</taxon>
        <taxon>Basidiomycota</taxon>
        <taxon>Ustilaginomycotina</taxon>
        <taxon>Exobasidiomycetes</taxon>
        <taxon>Exobasidiales</taxon>
        <taxon>Cryptobasidiaceae</taxon>
        <taxon>Acaromyces</taxon>
    </lineage>
</organism>
<dbReference type="RefSeq" id="XP_025373901.1">
    <property type="nucleotide sequence ID" value="XM_025520183.1"/>
</dbReference>
<dbReference type="EMBL" id="KZ819643">
    <property type="protein sequence ID" value="PWN86703.1"/>
    <property type="molecule type" value="Genomic_DNA"/>
</dbReference>